<dbReference type="PANTHER" id="PTHR30290:SF9">
    <property type="entry name" value="OLIGOPEPTIDE-BINDING PROTEIN APPA"/>
    <property type="match status" value="1"/>
</dbReference>
<comment type="caution">
    <text evidence="6">The sequence shown here is derived from an EMBL/GenBank/DDBJ whole genome shotgun (WGS) entry which is preliminary data.</text>
</comment>
<dbReference type="Gene3D" id="3.90.76.10">
    <property type="entry name" value="Dipeptide-binding Protein, Domain 1"/>
    <property type="match status" value="1"/>
</dbReference>
<dbReference type="PIRSF" id="PIRSF002741">
    <property type="entry name" value="MppA"/>
    <property type="match status" value="1"/>
</dbReference>
<dbReference type="Proteomes" id="UP001321047">
    <property type="component" value="Unassembled WGS sequence"/>
</dbReference>
<feature type="region of interest" description="Disordered" evidence="4">
    <location>
        <begin position="33"/>
        <end position="70"/>
    </location>
</feature>
<dbReference type="Gene3D" id="3.40.190.10">
    <property type="entry name" value="Periplasmic binding protein-like II"/>
    <property type="match status" value="1"/>
</dbReference>
<keyword evidence="2" id="KW-0813">Transport</keyword>
<dbReference type="CDD" id="cd08512">
    <property type="entry name" value="PBP2_NikA_DppA_OppA_like_7"/>
    <property type="match status" value="1"/>
</dbReference>
<dbReference type="GO" id="GO:0042597">
    <property type="term" value="C:periplasmic space"/>
    <property type="evidence" value="ECO:0007669"/>
    <property type="project" value="UniProtKB-ARBA"/>
</dbReference>
<proteinExistence type="inferred from homology"/>
<feature type="domain" description="Solute-binding protein family 5" evidence="5">
    <location>
        <begin position="114"/>
        <end position="474"/>
    </location>
</feature>
<dbReference type="GO" id="GO:1904680">
    <property type="term" value="F:peptide transmembrane transporter activity"/>
    <property type="evidence" value="ECO:0007669"/>
    <property type="project" value="TreeGrafter"/>
</dbReference>
<feature type="compositionally biased region" description="Acidic residues" evidence="4">
    <location>
        <begin position="38"/>
        <end position="49"/>
    </location>
</feature>
<dbReference type="SUPFAM" id="SSF53850">
    <property type="entry name" value="Periplasmic binding protein-like II"/>
    <property type="match status" value="1"/>
</dbReference>
<evidence type="ECO:0000256" key="1">
    <source>
        <dbReference type="ARBA" id="ARBA00005695"/>
    </source>
</evidence>
<evidence type="ECO:0000256" key="2">
    <source>
        <dbReference type="ARBA" id="ARBA00022448"/>
    </source>
</evidence>
<comment type="similarity">
    <text evidence="1">Belongs to the bacterial solute-binding protein 5 family.</text>
</comment>
<dbReference type="InterPro" id="IPR000914">
    <property type="entry name" value="SBP_5_dom"/>
</dbReference>
<dbReference type="Pfam" id="PF00496">
    <property type="entry name" value="SBP_bac_5"/>
    <property type="match status" value="1"/>
</dbReference>
<dbReference type="GO" id="GO:0043190">
    <property type="term" value="C:ATP-binding cassette (ABC) transporter complex"/>
    <property type="evidence" value="ECO:0007669"/>
    <property type="project" value="InterPro"/>
</dbReference>
<dbReference type="Gene3D" id="3.10.105.10">
    <property type="entry name" value="Dipeptide-binding Protein, Domain 3"/>
    <property type="match status" value="1"/>
</dbReference>
<evidence type="ECO:0000313" key="7">
    <source>
        <dbReference type="Proteomes" id="UP001321047"/>
    </source>
</evidence>
<dbReference type="InterPro" id="IPR030678">
    <property type="entry name" value="Peptide/Ni-bd"/>
</dbReference>
<gene>
    <name evidence="6" type="ORF">OB919_14640</name>
</gene>
<dbReference type="RefSeq" id="WP_342809521.1">
    <property type="nucleotide sequence ID" value="NZ_JAOPJZ010000014.1"/>
</dbReference>
<dbReference type="InterPro" id="IPR039424">
    <property type="entry name" value="SBP_5"/>
</dbReference>
<keyword evidence="3" id="KW-0732">Signal</keyword>
<feature type="compositionally biased region" description="Gly residues" evidence="4">
    <location>
        <begin position="51"/>
        <end position="63"/>
    </location>
</feature>
<evidence type="ECO:0000313" key="6">
    <source>
        <dbReference type="EMBL" id="MCU4753200.1"/>
    </source>
</evidence>
<dbReference type="PROSITE" id="PS51318">
    <property type="entry name" value="TAT"/>
    <property type="match status" value="1"/>
</dbReference>
<dbReference type="AlphaFoldDB" id="A0AAP2ZAK5"/>
<evidence type="ECO:0000256" key="3">
    <source>
        <dbReference type="ARBA" id="ARBA00022729"/>
    </source>
</evidence>
<dbReference type="InterPro" id="IPR006311">
    <property type="entry name" value="TAT_signal"/>
</dbReference>
<dbReference type="EMBL" id="JAOPJZ010000014">
    <property type="protein sequence ID" value="MCU4753200.1"/>
    <property type="molecule type" value="Genomic_DNA"/>
</dbReference>
<organism evidence="6 7">
    <name type="scientific">Natronosalvus hydrolyticus</name>
    <dbReference type="NCBI Taxonomy" id="2979988"/>
    <lineage>
        <taxon>Archaea</taxon>
        <taxon>Methanobacteriati</taxon>
        <taxon>Methanobacteriota</taxon>
        <taxon>Stenosarchaea group</taxon>
        <taxon>Halobacteria</taxon>
        <taxon>Halobacteriales</taxon>
        <taxon>Natrialbaceae</taxon>
        <taxon>Natronosalvus</taxon>
    </lineage>
</organism>
<accession>A0AAP2ZAK5</accession>
<dbReference type="PROSITE" id="PS51257">
    <property type="entry name" value="PROKAR_LIPOPROTEIN"/>
    <property type="match status" value="1"/>
</dbReference>
<keyword evidence="7" id="KW-1185">Reference proteome</keyword>
<reference evidence="6 7" key="1">
    <citation type="submission" date="2022-09" db="EMBL/GenBank/DDBJ databases">
        <title>Enrichment on poylsaccharides allowed isolation of novel metabolic and taxonomic groups of Haloarchaea.</title>
        <authorList>
            <person name="Sorokin D.Y."/>
            <person name="Elcheninov A.G."/>
            <person name="Khizhniak T.V."/>
            <person name="Kolganova T.V."/>
            <person name="Kublanov I.V."/>
        </authorList>
    </citation>
    <scope>NUCLEOTIDE SEQUENCE [LARGE SCALE GENOMIC DNA]</scope>
    <source>
        <strain evidence="6 7">AArc-curdl1</strain>
    </source>
</reference>
<evidence type="ECO:0000259" key="5">
    <source>
        <dbReference type="Pfam" id="PF00496"/>
    </source>
</evidence>
<sequence>MRRTNESSGEKKGVTRRKMLTYAGATGLAVTVAGCAGEEPEEGIDDDDNGNGTGNGNGNGNGNGEDDDSSLVYATTIAPSTIDPMGVSDNFENIYAVNVYDSLMMYSDDTPPELVDGLVVEWDVADDDQTYEFTLRDDATFHNGDPVTADDVVYSITRMMEMQMGMSWMWAGTLSPDGVSAVDETTVEIETDRTFAPFIFTLPYHPIVNEAEVEANDEDWLQDNDAGSGPYQLVEHVRNERLVLERNDDWWGEWPDGGDPFDEVVMEIVPEEGTINGMMGSQEADITDEWLSLQTYQEIESMDHASVSDEVTFSPLYVFMHNQREPLDDVNVRKAISYAVDYETIVDDILEGNAERLQGPLPDAMWGHNSDVTLYDRDLDQAQAYLDESPYDGEDIELTYTYVSGLTVTENIGLLMQTNLAELGITLELEGAPWTRITDMVTDPESTSDMHAIYLSFSYVDPDTFLYPAWHSDSHGSWESASWYHNEQVDQLLDDARTEIDQDARIEMYEEVQELMTEDAPALFVVNEAELYGINNRVGGYVDNGLVGYSKAFWRLYNQG</sequence>
<evidence type="ECO:0000256" key="4">
    <source>
        <dbReference type="SAM" id="MobiDB-lite"/>
    </source>
</evidence>
<name>A0AAP2ZAK5_9EURY</name>
<dbReference type="GO" id="GO:0015833">
    <property type="term" value="P:peptide transport"/>
    <property type="evidence" value="ECO:0007669"/>
    <property type="project" value="TreeGrafter"/>
</dbReference>
<protein>
    <submittedName>
        <fullName evidence="6">ABC transporter substrate-binding protein</fullName>
    </submittedName>
</protein>
<dbReference type="PANTHER" id="PTHR30290">
    <property type="entry name" value="PERIPLASMIC BINDING COMPONENT OF ABC TRANSPORTER"/>
    <property type="match status" value="1"/>
</dbReference>